<reference evidence="3" key="1">
    <citation type="journal article" date="2019" name="Int. J. Syst. Evol. Microbiol.">
        <title>The Global Catalogue of Microorganisms (GCM) 10K type strain sequencing project: providing services to taxonomists for standard genome sequencing and annotation.</title>
        <authorList>
            <consortium name="The Broad Institute Genomics Platform"/>
            <consortium name="The Broad Institute Genome Sequencing Center for Infectious Disease"/>
            <person name="Wu L."/>
            <person name="Ma J."/>
        </authorList>
    </citation>
    <scope>NUCLEOTIDE SEQUENCE [LARGE SCALE GENOMIC DNA]</scope>
    <source>
        <strain evidence="3">KACC 13778</strain>
    </source>
</reference>
<organism evidence="2 3">
    <name type="scientific">Nocardioides caricicola</name>
    <dbReference type="NCBI Taxonomy" id="634770"/>
    <lineage>
        <taxon>Bacteria</taxon>
        <taxon>Bacillati</taxon>
        <taxon>Actinomycetota</taxon>
        <taxon>Actinomycetes</taxon>
        <taxon>Propionibacteriales</taxon>
        <taxon>Nocardioidaceae</taxon>
        <taxon>Nocardioides</taxon>
    </lineage>
</organism>
<proteinExistence type="predicted"/>
<keyword evidence="3" id="KW-1185">Reference proteome</keyword>
<evidence type="ECO:0000256" key="1">
    <source>
        <dbReference type="SAM" id="SignalP"/>
    </source>
</evidence>
<name>A0ABW0N066_9ACTN</name>
<dbReference type="EMBL" id="JBHSMD010000002">
    <property type="protein sequence ID" value="MFC5492683.1"/>
    <property type="molecule type" value="Genomic_DNA"/>
</dbReference>
<keyword evidence="1" id="KW-0732">Signal</keyword>
<dbReference type="Proteomes" id="UP001595956">
    <property type="component" value="Unassembled WGS sequence"/>
</dbReference>
<feature type="chain" id="PRO_5045220704" evidence="1">
    <location>
        <begin position="24"/>
        <end position="178"/>
    </location>
</feature>
<sequence>MKRLGPVVVAAAALLLVAAPAQAQEVTIADPQGDSRPAALDIISVTARNLDKSVVATMTFPSTTDSSDIIVSVDPRGGTGVRMVSRFQPAGLGTTKNYVLRKAFPDRGHSNKRVACRGLKFREGMSDAGPTITLRMPSTCLNDGNYGALRFAVLIERGPGDADWAPGTGGSTAWVPRG</sequence>
<dbReference type="RefSeq" id="WP_345171077.1">
    <property type="nucleotide sequence ID" value="NZ_BAABFQ010000003.1"/>
</dbReference>
<comment type="caution">
    <text evidence="2">The sequence shown here is derived from an EMBL/GenBank/DDBJ whole genome shotgun (WGS) entry which is preliminary data.</text>
</comment>
<protein>
    <submittedName>
        <fullName evidence="2">Uncharacterized protein</fullName>
    </submittedName>
</protein>
<evidence type="ECO:0000313" key="2">
    <source>
        <dbReference type="EMBL" id="MFC5492683.1"/>
    </source>
</evidence>
<gene>
    <name evidence="2" type="ORF">ACFPKY_06220</name>
</gene>
<accession>A0ABW0N066</accession>
<feature type="signal peptide" evidence="1">
    <location>
        <begin position="1"/>
        <end position="23"/>
    </location>
</feature>
<evidence type="ECO:0000313" key="3">
    <source>
        <dbReference type="Proteomes" id="UP001595956"/>
    </source>
</evidence>